<sequence>MESVKILVTLDKNYLLPLQVMLTSLHYNNPGEKIEIYLIHKNIPDLELERVREQCIRLHFDFFPTRMRGEDFQNAPVTKQYPHEMYYRLLAPCLLPRHLDRILYLDPDTLIINPIRPLWETDLGGKLFGAASHTGKTELVNNINQVRLGTTQKYFNSGVLLINLEAGREEVTPERIFTYAAEHGRELLLPDQDILNALYGERILEFDDYLWNYDVRNYNTYFLRSGGQSDLDWVMENTGILHFCGKSKPWQAGYSRRFGILYKHYMQLARRSCMQKA</sequence>
<dbReference type="InterPro" id="IPR050748">
    <property type="entry name" value="Glycosyltrans_8_dom-fam"/>
</dbReference>
<dbReference type="Gene3D" id="3.90.550.10">
    <property type="entry name" value="Spore Coat Polysaccharide Biosynthesis Protein SpsA, Chain A"/>
    <property type="match status" value="1"/>
</dbReference>
<dbReference type="PANTHER" id="PTHR13778:SF47">
    <property type="entry name" value="LIPOPOLYSACCHARIDE 1,3-GALACTOSYLTRANSFERASE"/>
    <property type="match status" value="1"/>
</dbReference>
<evidence type="ECO:0000256" key="1">
    <source>
        <dbReference type="ARBA" id="ARBA00022676"/>
    </source>
</evidence>
<keyword evidence="2" id="KW-0808">Transferase</keyword>
<dbReference type="InterPro" id="IPR029044">
    <property type="entry name" value="Nucleotide-diphossugar_trans"/>
</dbReference>
<name>A0A9D1D8V4_9FIRM</name>
<proteinExistence type="predicted"/>
<dbReference type="PANTHER" id="PTHR13778">
    <property type="entry name" value="GLYCOSYLTRANSFERASE 8 DOMAIN-CONTAINING PROTEIN"/>
    <property type="match status" value="1"/>
</dbReference>
<keyword evidence="3" id="KW-0479">Metal-binding</keyword>
<organism evidence="4 5">
    <name type="scientific">Candidatus Choladousia intestinavium</name>
    <dbReference type="NCBI Taxonomy" id="2840727"/>
    <lineage>
        <taxon>Bacteria</taxon>
        <taxon>Bacillati</taxon>
        <taxon>Bacillota</taxon>
        <taxon>Clostridia</taxon>
        <taxon>Lachnospirales</taxon>
        <taxon>Lachnospiraceae</taxon>
        <taxon>Lachnospiraceae incertae sedis</taxon>
        <taxon>Candidatus Choladousia</taxon>
    </lineage>
</organism>
<dbReference type="GO" id="GO:0046872">
    <property type="term" value="F:metal ion binding"/>
    <property type="evidence" value="ECO:0007669"/>
    <property type="project" value="UniProtKB-KW"/>
</dbReference>
<dbReference type="Proteomes" id="UP000886757">
    <property type="component" value="Unassembled WGS sequence"/>
</dbReference>
<protein>
    <submittedName>
        <fullName evidence="4">Glycosyltransferase family 8 protein</fullName>
    </submittedName>
</protein>
<reference evidence="4" key="1">
    <citation type="submission" date="2020-10" db="EMBL/GenBank/DDBJ databases">
        <authorList>
            <person name="Gilroy R."/>
        </authorList>
    </citation>
    <scope>NUCLEOTIDE SEQUENCE</scope>
    <source>
        <strain evidence="4">ChiSjej4B22-8148</strain>
    </source>
</reference>
<gene>
    <name evidence="4" type="ORF">IAB31_07060</name>
</gene>
<dbReference type="EMBL" id="DVGK01000079">
    <property type="protein sequence ID" value="HIR13665.1"/>
    <property type="molecule type" value="Genomic_DNA"/>
</dbReference>
<evidence type="ECO:0000313" key="5">
    <source>
        <dbReference type="Proteomes" id="UP000886757"/>
    </source>
</evidence>
<reference evidence="4" key="2">
    <citation type="journal article" date="2021" name="PeerJ">
        <title>Extensive microbial diversity within the chicken gut microbiome revealed by metagenomics and culture.</title>
        <authorList>
            <person name="Gilroy R."/>
            <person name="Ravi A."/>
            <person name="Getino M."/>
            <person name="Pursley I."/>
            <person name="Horton D.L."/>
            <person name="Alikhan N.F."/>
            <person name="Baker D."/>
            <person name="Gharbi K."/>
            <person name="Hall N."/>
            <person name="Watson M."/>
            <person name="Adriaenssens E.M."/>
            <person name="Foster-Nyarko E."/>
            <person name="Jarju S."/>
            <person name="Secka A."/>
            <person name="Antonio M."/>
            <person name="Oren A."/>
            <person name="Chaudhuri R.R."/>
            <person name="La Ragione R."/>
            <person name="Hildebrand F."/>
            <person name="Pallen M.J."/>
        </authorList>
    </citation>
    <scope>NUCLEOTIDE SEQUENCE</scope>
    <source>
        <strain evidence="4">ChiSjej4B22-8148</strain>
    </source>
</reference>
<dbReference type="GO" id="GO:0016757">
    <property type="term" value="F:glycosyltransferase activity"/>
    <property type="evidence" value="ECO:0007669"/>
    <property type="project" value="UniProtKB-KW"/>
</dbReference>
<evidence type="ECO:0000313" key="4">
    <source>
        <dbReference type="EMBL" id="HIR13665.1"/>
    </source>
</evidence>
<evidence type="ECO:0000256" key="2">
    <source>
        <dbReference type="ARBA" id="ARBA00022679"/>
    </source>
</evidence>
<dbReference type="SUPFAM" id="SSF53448">
    <property type="entry name" value="Nucleotide-diphospho-sugar transferases"/>
    <property type="match status" value="1"/>
</dbReference>
<evidence type="ECO:0000256" key="3">
    <source>
        <dbReference type="ARBA" id="ARBA00022723"/>
    </source>
</evidence>
<accession>A0A9D1D8V4</accession>
<dbReference type="CDD" id="cd04194">
    <property type="entry name" value="GT8_A4GalT_like"/>
    <property type="match status" value="1"/>
</dbReference>
<keyword evidence="1" id="KW-0328">Glycosyltransferase</keyword>
<dbReference type="Pfam" id="PF01501">
    <property type="entry name" value="Glyco_transf_8"/>
    <property type="match status" value="1"/>
</dbReference>
<dbReference type="InterPro" id="IPR002495">
    <property type="entry name" value="Glyco_trans_8"/>
</dbReference>
<dbReference type="AlphaFoldDB" id="A0A9D1D8V4"/>
<comment type="caution">
    <text evidence="4">The sequence shown here is derived from an EMBL/GenBank/DDBJ whole genome shotgun (WGS) entry which is preliminary data.</text>
</comment>